<protein>
    <recommendedName>
        <fullName evidence="5">Prokaryotic-type class I peptide chain release factors domain-containing protein</fullName>
    </recommendedName>
</protein>
<dbReference type="SMART" id="SM00937">
    <property type="entry name" value="PCRF"/>
    <property type="match status" value="1"/>
</dbReference>
<name>A0AAD9MNQ8_PROWI</name>
<evidence type="ECO:0000256" key="2">
    <source>
        <dbReference type="ARBA" id="ARBA00022481"/>
    </source>
</evidence>
<dbReference type="InterPro" id="IPR000352">
    <property type="entry name" value="Pep_chain_release_fac_I"/>
</dbReference>
<keyword evidence="3" id="KW-0963">Cytoplasm</keyword>
<gene>
    <name evidence="6" type="ORF">QBZ16_002967</name>
</gene>
<dbReference type="InterPro" id="IPR050057">
    <property type="entry name" value="Prokaryotic/Mito_RF"/>
</dbReference>
<comment type="similarity">
    <text evidence="1">Belongs to the prokaryotic/mitochondrial release factor family.</text>
</comment>
<organism evidence="6 7">
    <name type="scientific">Prototheca wickerhamii</name>
    <dbReference type="NCBI Taxonomy" id="3111"/>
    <lineage>
        <taxon>Eukaryota</taxon>
        <taxon>Viridiplantae</taxon>
        <taxon>Chlorophyta</taxon>
        <taxon>core chlorophytes</taxon>
        <taxon>Trebouxiophyceae</taxon>
        <taxon>Chlorellales</taxon>
        <taxon>Chlorellaceae</taxon>
        <taxon>Prototheca</taxon>
    </lineage>
</organism>
<keyword evidence="7" id="KW-1185">Reference proteome</keyword>
<dbReference type="EMBL" id="JASFZW010000003">
    <property type="protein sequence ID" value="KAK2079276.1"/>
    <property type="molecule type" value="Genomic_DNA"/>
</dbReference>
<dbReference type="PROSITE" id="PS00745">
    <property type="entry name" value="RF_PROK_I"/>
    <property type="match status" value="1"/>
</dbReference>
<evidence type="ECO:0000256" key="1">
    <source>
        <dbReference type="ARBA" id="ARBA00010835"/>
    </source>
</evidence>
<dbReference type="Gene3D" id="3.30.70.1660">
    <property type="match status" value="1"/>
</dbReference>
<dbReference type="GO" id="GO:0005737">
    <property type="term" value="C:cytoplasm"/>
    <property type="evidence" value="ECO:0007669"/>
    <property type="project" value="UniProtKB-ARBA"/>
</dbReference>
<evidence type="ECO:0000313" key="6">
    <source>
        <dbReference type="EMBL" id="KAK2079276.1"/>
    </source>
</evidence>
<proteinExistence type="inferred from homology"/>
<dbReference type="Proteomes" id="UP001255856">
    <property type="component" value="Unassembled WGS sequence"/>
</dbReference>
<dbReference type="PANTHER" id="PTHR43804">
    <property type="entry name" value="LD18447P"/>
    <property type="match status" value="1"/>
</dbReference>
<accession>A0AAD9MNQ8</accession>
<keyword evidence="4" id="KW-0648">Protein biosynthesis</keyword>
<evidence type="ECO:0000313" key="7">
    <source>
        <dbReference type="Proteomes" id="UP001255856"/>
    </source>
</evidence>
<dbReference type="GO" id="GO:0003747">
    <property type="term" value="F:translation release factor activity"/>
    <property type="evidence" value="ECO:0007669"/>
    <property type="project" value="InterPro"/>
</dbReference>
<dbReference type="FunFam" id="3.30.70.1660:FF:000002">
    <property type="entry name" value="Peptide chain release factor 1"/>
    <property type="match status" value="1"/>
</dbReference>
<keyword evidence="2" id="KW-0488">Methylation</keyword>
<evidence type="ECO:0000256" key="3">
    <source>
        <dbReference type="ARBA" id="ARBA00022490"/>
    </source>
</evidence>
<dbReference type="PANTHER" id="PTHR43804:SF8">
    <property type="entry name" value="PEPTIDE CHAIN RELEASE FACTOR APG3, CHLOROPLASTIC"/>
    <property type="match status" value="1"/>
</dbReference>
<dbReference type="InterPro" id="IPR005139">
    <property type="entry name" value="PCRF"/>
</dbReference>
<dbReference type="Pfam" id="PF00472">
    <property type="entry name" value="RF-1"/>
    <property type="match status" value="1"/>
</dbReference>
<reference evidence="6" key="1">
    <citation type="submission" date="2021-01" db="EMBL/GenBank/DDBJ databases">
        <authorList>
            <person name="Eckstrom K.M.E."/>
        </authorList>
    </citation>
    <scope>NUCLEOTIDE SEQUENCE</scope>
    <source>
        <strain evidence="6">UVCC 0001</strain>
    </source>
</reference>
<dbReference type="AlphaFoldDB" id="A0AAD9MNQ8"/>
<comment type="caution">
    <text evidence="6">The sequence shown here is derived from an EMBL/GenBank/DDBJ whole genome shotgun (WGS) entry which is preliminary data.</text>
</comment>
<evidence type="ECO:0000259" key="5">
    <source>
        <dbReference type="PROSITE" id="PS00745"/>
    </source>
</evidence>
<dbReference type="FunFam" id="3.30.160.20:FF:000027">
    <property type="entry name" value="Peptide chain release factor 1"/>
    <property type="match status" value="1"/>
</dbReference>
<sequence>MASPATAADPLEYQRLARCLAQLEEPISALASAALHQELDRAAAALRALLVPSDPLDARDIMLEVRAGAGGDEAALWAADLVRMYDRYAASRGWAVQRVSYAAAEGGGCREAILRIAGEHVYSRLKHESGVHRVQRVPATEASGRVHTSTATVAVMPEADEVDVVLDPKDLDISSARASGAGGQNVNKVETAIDLVHKPTGIRIFCQEDRTQLRNKERALQLLRAKLFERELAKRHEETAARRKDQVNDHRLKRRFDLARILDGQLEECITAVAALDQEAALLRLSESD</sequence>
<dbReference type="SUPFAM" id="SSF75620">
    <property type="entry name" value="Release factor"/>
    <property type="match status" value="1"/>
</dbReference>
<dbReference type="InterPro" id="IPR045853">
    <property type="entry name" value="Pep_chain_release_fac_I_sf"/>
</dbReference>
<feature type="domain" description="Prokaryotic-type class I peptide chain release factors" evidence="5">
    <location>
        <begin position="177"/>
        <end position="193"/>
    </location>
</feature>
<dbReference type="Gene3D" id="3.30.160.20">
    <property type="match status" value="1"/>
</dbReference>
<evidence type="ECO:0000256" key="4">
    <source>
        <dbReference type="ARBA" id="ARBA00022917"/>
    </source>
</evidence>
<dbReference type="Pfam" id="PF03462">
    <property type="entry name" value="PCRF"/>
    <property type="match status" value="1"/>
</dbReference>